<evidence type="ECO:0000313" key="4">
    <source>
        <dbReference type="Proteomes" id="UP000605259"/>
    </source>
</evidence>
<dbReference type="SUPFAM" id="SSF53335">
    <property type="entry name" value="S-adenosyl-L-methionine-dependent methyltransferases"/>
    <property type="match status" value="1"/>
</dbReference>
<evidence type="ECO:0000256" key="1">
    <source>
        <dbReference type="ARBA" id="ARBA00022679"/>
    </source>
</evidence>
<dbReference type="CDD" id="cd02440">
    <property type="entry name" value="AdoMet_MTases"/>
    <property type="match status" value="1"/>
</dbReference>
<dbReference type="InterPro" id="IPR041698">
    <property type="entry name" value="Methyltransf_25"/>
</dbReference>
<keyword evidence="1" id="KW-0808">Transferase</keyword>
<dbReference type="Gene3D" id="2.20.25.110">
    <property type="entry name" value="S-adenosyl-L-methionine-dependent methyltransferases"/>
    <property type="match status" value="1"/>
</dbReference>
<evidence type="ECO:0000259" key="2">
    <source>
        <dbReference type="Pfam" id="PF13649"/>
    </source>
</evidence>
<reference evidence="3" key="2">
    <citation type="submission" date="2020-09" db="EMBL/GenBank/DDBJ databases">
        <authorList>
            <person name="Sun Q."/>
            <person name="Zhou Y."/>
        </authorList>
    </citation>
    <scope>NUCLEOTIDE SEQUENCE</scope>
    <source>
        <strain evidence="3">CGMCC 1.12698</strain>
    </source>
</reference>
<dbReference type="Pfam" id="PF13649">
    <property type="entry name" value="Methyltransf_25"/>
    <property type="match status" value="1"/>
</dbReference>
<dbReference type="AlphaFoldDB" id="A0A917ARE8"/>
<sequence length="233" mass="26449">MSFYKTLTPYYDDIFPTNEKTLAFLASHFKEGASVLDVGAGTGNMAISLAQQGFQITSMEPEESMAEQIQMKAQSHQLPIVVTTNTMQQLGTLDETYQGIYCIGNTLAHLHDVEEIRAFFHQTLERLQPEGVFIFQIVNFDKKDFSFPIIEKDDFSFERQYERDGEYMLFTTTLSTKERVQTNTIPLYPTTVMQLRPMLEACGFEAVTAYGNFSFKAYDCNAPALIMVAKKGK</sequence>
<dbReference type="RefSeq" id="WP_188388004.1">
    <property type="nucleotide sequence ID" value="NZ_BMFK01000001.1"/>
</dbReference>
<dbReference type="EMBL" id="BMFK01000001">
    <property type="protein sequence ID" value="GGE68142.1"/>
    <property type="molecule type" value="Genomic_DNA"/>
</dbReference>
<protein>
    <recommendedName>
        <fullName evidence="2">Methyltransferase domain-containing protein</fullName>
    </recommendedName>
</protein>
<dbReference type="Gene3D" id="3.40.50.150">
    <property type="entry name" value="Vaccinia Virus protein VP39"/>
    <property type="match status" value="1"/>
</dbReference>
<accession>A0A917ARE8</accession>
<dbReference type="Proteomes" id="UP000605259">
    <property type="component" value="Unassembled WGS sequence"/>
</dbReference>
<evidence type="ECO:0000313" key="3">
    <source>
        <dbReference type="EMBL" id="GGE68142.1"/>
    </source>
</evidence>
<organism evidence="3 4">
    <name type="scientific">Priestia taiwanensis</name>
    <dbReference type="NCBI Taxonomy" id="1347902"/>
    <lineage>
        <taxon>Bacteria</taxon>
        <taxon>Bacillati</taxon>
        <taxon>Bacillota</taxon>
        <taxon>Bacilli</taxon>
        <taxon>Bacillales</taxon>
        <taxon>Bacillaceae</taxon>
        <taxon>Priestia</taxon>
    </lineage>
</organism>
<feature type="domain" description="Methyltransferase" evidence="2">
    <location>
        <begin position="35"/>
        <end position="131"/>
    </location>
</feature>
<dbReference type="InterPro" id="IPR029063">
    <property type="entry name" value="SAM-dependent_MTases_sf"/>
</dbReference>
<dbReference type="PANTHER" id="PTHR43861:SF3">
    <property type="entry name" value="PUTATIVE (AFU_ORTHOLOGUE AFUA_2G14390)-RELATED"/>
    <property type="match status" value="1"/>
</dbReference>
<reference evidence="3" key="1">
    <citation type="journal article" date="2014" name="Int. J. Syst. Evol. Microbiol.">
        <title>Complete genome sequence of Corynebacterium casei LMG S-19264T (=DSM 44701T), isolated from a smear-ripened cheese.</title>
        <authorList>
            <consortium name="US DOE Joint Genome Institute (JGI-PGF)"/>
            <person name="Walter F."/>
            <person name="Albersmeier A."/>
            <person name="Kalinowski J."/>
            <person name="Ruckert C."/>
        </authorList>
    </citation>
    <scope>NUCLEOTIDE SEQUENCE</scope>
    <source>
        <strain evidence="3">CGMCC 1.12698</strain>
    </source>
</reference>
<dbReference type="PANTHER" id="PTHR43861">
    <property type="entry name" value="TRANS-ACONITATE 2-METHYLTRANSFERASE-RELATED"/>
    <property type="match status" value="1"/>
</dbReference>
<proteinExistence type="predicted"/>
<comment type="caution">
    <text evidence="3">The sequence shown here is derived from an EMBL/GenBank/DDBJ whole genome shotgun (WGS) entry which is preliminary data.</text>
</comment>
<gene>
    <name evidence="3" type="ORF">GCM10007140_17750</name>
</gene>
<keyword evidence="4" id="KW-1185">Reference proteome</keyword>
<name>A0A917ARE8_9BACI</name>
<dbReference type="GO" id="GO:0016740">
    <property type="term" value="F:transferase activity"/>
    <property type="evidence" value="ECO:0007669"/>
    <property type="project" value="UniProtKB-KW"/>
</dbReference>